<proteinExistence type="predicted"/>
<name>A0A4U1CHL5_9SPHI</name>
<comment type="caution">
    <text evidence="1">The sequence shown here is derived from an EMBL/GenBank/DDBJ whole genome shotgun (WGS) entry which is preliminary data.</text>
</comment>
<dbReference type="AlphaFoldDB" id="A0A4U1CHL5"/>
<reference evidence="1 2" key="1">
    <citation type="submission" date="2019-04" db="EMBL/GenBank/DDBJ databases">
        <title>Pedobacter sp. RP-3-15 sp. nov., isolated from Arctic soil.</title>
        <authorList>
            <person name="Dahal R.H."/>
            <person name="Kim D.-U."/>
        </authorList>
    </citation>
    <scope>NUCLEOTIDE SEQUENCE [LARGE SCALE GENOMIC DNA]</scope>
    <source>
        <strain evidence="1 2">RP-3-15</strain>
    </source>
</reference>
<dbReference type="Proteomes" id="UP000307244">
    <property type="component" value="Unassembled WGS sequence"/>
</dbReference>
<evidence type="ECO:0000313" key="2">
    <source>
        <dbReference type="Proteomes" id="UP000307244"/>
    </source>
</evidence>
<keyword evidence="2" id="KW-1185">Reference proteome</keyword>
<evidence type="ECO:0000313" key="1">
    <source>
        <dbReference type="EMBL" id="TKC03995.1"/>
    </source>
</evidence>
<dbReference type="InterPro" id="IPR032676">
    <property type="entry name" value="YkuD_2"/>
</dbReference>
<dbReference type="PANTHER" id="PTHR38477">
    <property type="entry name" value="HYPOTHETICAL EXPORTED PROTEIN"/>
    <property type="match status" value="1"/>
</dbReference>
<dbReference type="PANTHER" id="PTHR38477:SF1">
    <property type="entry name" value="MUREIN L,D-TRANSPEPTIDASE CATALYTIC DOMAIN FAMILY PROTEIN"/>
    <property type="match status" value="1"/>
</dbReference>
<dbReference type="EMBL" id="SWBQ01000006">
    <property type="protein sequence ID" value="TKC03995.1"/>
    <property type="molecule type" value="Genomic_DNA"/>
</dbReference>
<sequence length="237" mass="25997">MSLVVTILSWTASTEKQHPQLLQVSTDSIFSNYLKDIYDSAHLAASGLRLNVFEKAVTGFYNLKNLGKVSSEKSIITIADFDLGSSQKRMWIVDLDKKNLLLNTWVAHGERTGADKAVKFSNTNDSHQSSLGFYVTAEIYRGQHGKSLRLDGMDEGYNNNARMRDIVVHGAPYVSQGTINALGRLGRSHGCPAVAPELTDKVINTIAGKTVLFINSSGEHYTSKYLNEEVAASALDI</sequence>
<protein>
    <submittedName>
        <fullName evidence="1">Murein L,D-transpeptidase catalytic domain family protein</fullName>
    </submittedName>
</protein>
<organism evidence="1 2">
    <name type="scientific">Pedobacter frigoris</name>
    <dbReference type="NCBI Taxonomy" id="2571272"/>
    <lineage>
        <taxon>Bacteria</taxon>
        <taxon>Pseudomonadati</taxon>
        <taxon>Bacteroidota</taxon>
        <taxon>Sphingobacteriia</taxon>
        <taxon>Sphingobacteriales</taxon>
        <taxon>Sphingobacteriaceae</taxon>
        <taxon>Pedobacter</taxon>
    </lineage>
</organism>
<dbReference type="Pfam" id="PF13645">
    <property type="entry name" value="YkuD_2"/>
    <property type="match status" value="1"/>
</dbReference>
<gene>
    <name evidence="1" type="ORF">FA047_18210</name>
</gene>
<accession>A0A4U1CHL5</accession>
<dbReference type="OrthoDB" id="9815195at2"/>